<organism evidence="1 2">
    <name type="scientific">Mythimna loreyi</name>
    <dbReference type="NCBI Taxonomy" id="667449"/>
    <lineage>
        <taxon>Eukaryota</taxon>
        <taxon>Metazoa</taxon>
        <taxon>Ecdysozoa</taxon>
        <taxon>Arthropoda</taxon>
        <taxon>Hexapoda</taxon>
        <taxon>Insecta</taxon>
        <taxon>Pterygota</taxon>
        <taxon>Neoptera</taxon>
        <taxon>Endopterygota</taxon>
        <taxon>Lepidoptera</taxon>
        <taxon>Glossata</taxon>
        <taxon>Ditrysia</taxon>
        <taxon>Noctuoidea</taxon>
        <taxon>Noctuidae</taxon>
        <taxon>Noctuinae</taxon>
        <taxon>Hadenini</taxon>
        <taxon>Mythimna</taxon>
    </lineage>
</organism>
<evidence type="ECO:0000313" key="2">
    <source>
        <dbReference type="Proteomes" id="UP001231649"/>
    </source>
</evidence>
<sequence>MLCPKRALLCAVLLAVLLDPISGRRRSHNRLQKPKEDGYPLIKPDKSYKNNYRYEPPEMLLYSTGRDRGLRRYPVYQGPPPNYLYTYKNSGSKYSTLLTGLALLNLGVLGAAAYSHLKQNTRRTSQPNEVCKFEVRKDNGDFEATKIDCQIISSFILDDEAHSRAKEIEKEVDTEKNITILNMPYQTMRRTQEPTTAYEVLYEMLHNGILVKVTDSKTTVTTEPPPRLFTSSVVIVVTTTENNTIVNALDVKGKEVEVTPGMQCYVTRVSPVHNMTRKVSCGLLQQYADTSIRFVNADPSHDGTNGTCRSYVLAIMTTIAVFCVL</sequence>
<protein>
    <submittedName>
        <fullName evidence="1">Uncharacterized protein</fullName>
    </submittedName>
</protein>
<accession>A0ACC2QYE4</accession>
<proteinExistence type="predicted"/>
<dbReference type="EMBL" id="CM056791">
    <property type="protein sequence ID" value="KAJ8725796.1"/>
    <property type="molecule type" value="Genomic_DNA"/>
</dbReference>
<gene>
    <name evidence="1" type="ORF">PYW08_003979</name>
</gene>
<dbReference type="Proteomes" id="UP001231649">
    <property type="component" value="Chromosome 15"/>
</dbReference>
<keyword evidence="2" id="KW-1185">Reference proteome</keyword>
<name>A0ACC2QYE4_9NEOP</name>
<comment type="caution">
    <text evidence="1">The sequence shown here is derived from an EMBL/GenBank/DDBJ whole genome shotgun (WGS) entry which is preliminary data.</text>
</comment>
<evidence type="ECO:0000313" key="1">
    <source>
        <dbReference type="EMBL" id="KAJ8725796.1"/>
    </source>
</evidence>
<reference evidence="1" key="1">
    <citation type="submission" date="2023-03" db="EMBL/GenBank/DDBJ databases">
        <title>Chromosome-level genomes of two armyworms, Mythimna separata and Mythimna loreyi, provide insights into the biosynthesis and reception of sex pheromones.</title>
        <authorList>
            <person name="Zhao H."/>
        </authorList>
    </citation>
    <scope>NUCLEOTIDE SEQUENCE</scope>
    <source>
        <strain evidence="1">BeijingLab</strain>
    </source>
</reference>